<dbReference type="OrthoDB" id="10056584at2759"/>
<evidence type="ECO:0008006" key="3">
    <source>
        <dbReference type="Google" id="ProtNLM"/>
    </source>
</evidence>
<dbReference type="Proteomes" id="UP000281553">
    <property type="component" value="Unassembled WGS sequence"/>
</dbReference>
<dbReference type="EMBL" id="UYRU01071998">
    <property type="protein sequence ID" value="VDN21707.1"/>
    <property type="molecule type" value="Genomic_DNA"/>
</dbReference>
<keyword evidence="2" id="KW-1185">Reference proteome</keyword>
<accession>A0A3P7MDU6</accession>
<evidence type="ECO:0000313" key="1">
    <source>
        <dbReference type="EMBL" id="VDN21707.1"/>
    </source>
</evidence>
<reference evidence="1 2" key="1">
    <citation type="submission" date="2018-11" db="EMBL/GenBank/DDBJ databases">
        <authorList>
            <consortium name="Pathogen Informatics"/>
        </authorList>
    </citation>
    <scope>NUCLEOTIDE SEQUENCE [LARGE SCALE GENOMIC DNA]</scope>
</reference>
<proteinExistence type="predicted"/>
<evidence type="ECO:0000313" key="2">
    <source>
        <dbReference type="Proteomes" id="UP000281553"/>
    </source>
</evidence>
<organism evidence="1 2">
    <name type="scientific">Dibothriocephalus latus</name>
    <name type="common">Fish tapeworm</name>
    <name type="synonym">Diphyllobothrium latum</name>
    <dbReference type="NCBI Taxonomy" id="60516"/>
    <lineage>
        <taxon>Eukaryota</taxon>
        <taxon>Metazoa</taxon>
        <taxon>Spiralia</taxon>
        <taxon>Lophotrochozoa</taxon>
        <taxon>Platyhelminthes</taxon>
        <taxon>Cestoda</taxon>
        <taxon>Eucestoda</taxon>
        <taxon>Diphyllobothriidea</taxon>
        <taxon>Diphyllobothriidae</taxon>
        <taxon>Dibothriocephalus</taxon>
    </lineage>
</organism>
<gene>
    <name evidence="1" type="ORF">DILT_LOCUS13889</name>
</gene>
<dbReference type="AlphaFoldDB" id="A0A3P7MDU6"/>
<protein>
    <recommendedName>
        <fullName evidence="3">Integrase catalytic domain-containing protein</fullName>
    </recommendedName>
</protein>
<name>A0A3P7MDU6_DIBLA</name>
<sequence>MFKVFLSRWFASLGTPSTITIDLGCNRICTTACHPTANGMFERLLCQLKASYAPWLIQSTERDIILWVCWLSAPPSSQTLTATLLN</sequence>